<gene>
    <name evidence="1" type="ORF">AVDCRST_MAG56-3892</name>
</gene>
<organism evidence="1">
    <name type="scientific">uncultured Cytophagales bacterium</name>
    <dbReference type="NCBI Taxonomy" id="158755"/>
    <lineage>
        <taxon>Bacteria</taxon>
        <taxon>Pseudomonadati</taxon>
        <taxon>Bacteroidota</taxon>
        <taxon>Sphingobacteriia</taxon>
        <taxon>Sphingobacteriales</taxon>
        <taxon>environmental samples</taxon>
    </lineage>
</organism>
<name>A0A6J4JNV7_9SPHI</name>
<protein>
    <submittedName>
        <fullName evidence="1">Uncharacterized protein</fullName>
    </submittedName>
</protein>
<proteinExistence type="predicted"/>
<reference evidence="1" key="1">
    <citation type="submission" date="2020-02" db="EMBL/GenBank/DDBJ databases">
        <authorList>
            <person name="Meier V. D."/>
        </authorList>
    </citation>
    <scope>NUCLEOTIDE SEQUENCE</scope>
    <source>
        <strain evidence="1">AVDCRST_MAG56</strain>
    </source>
</reference>
<sequence length="37" mass="4410">MGLAGWMQMKRRDAGVMQVIELLYVLWNKKRMEAERA</sequence>
<accession>A0A6J4JNV7</accession>
<evidence type="ECO:0000313" key="1">
    <source>
        <dbReference type="EMBL" id="CAA9283199.1"/>
    </source>
</evidence>
<dbReference type="AlphaFoldDB" id="A0A6J4JNV7"/>
<dbReference type="EMBL" id="CADCTQ010000326">
    <property type="protein sequence ID" value="CAA9283199.1"/>
    <property type="molecule type" value="Genomic_DNA"/>
</dbReference>